<proteinExistence type="predicted"/>
<dbReference type="EMBL" id="WIGM01000146">
    <property type="protein sequence ID" value="KAF6837241.1"/>
    <property type="molecule type" value="Genomic_DNA"/>
</dbReference>
<keyword evidence="1" id="KW-0732">Signal</keyword>
<sequence length="116" mass="12123">MKFTLGFALAALAWTATALPASDLATSDAATSQLTKRQYPVYPGTCGLPAGDLNCCFCFYCTPGRPGAIYCGSYLQCNDSQCAKGGRLPADFPVPEGEIETTAEAEARAKAAEIEA</sequence>
<accession>A0A8H6NLW8</accession>
<feature type="chain" id="PRO_5034053809" evidence="1">
    <location>
        <begin position="19"/>
        <end position="116"/>
    </location>
</feature>
<dbReference type="AlphaFoldDB" id="A0A8H6NLW8"/>
<gene>
    <name evidence="2" type="ORF">CMUS01_05086</name>
</gene>
<reference evidence="2" key="1">
    <citation type="journal article" date="2020" name="Phytopathology">
        <title>Genome Sequence Resources of Colletotrichum truncatum, C. plurivorum, C. musicola, and C. sojae: Four Species Pathogenic to Soybean (Glycine max).</title>
        <authorList>
            <person name="Rogerio F."/>
            <person name="Boufleur T.R."/>
            <person name="Ciampi-Guillardi M."/>
            <person name="Sukno S.A."/>
            <person name="Thon M.R."/>
            <person name="Massola Junior N.S."/>
            <person name="Baroncelli R."/>
        </authorList>
    </citation>
    <scope>NUCLEOTIDE SEQUENCE</scope>
    <source>
        <strain evidence="2">LFN0074</strain>
    </source>
</reference>
<name>A0A8H6NLW8_9PEZI</name>
<evidence type="ECO:0000313" key="3">
    <source>
        <dbReference type="Proteomes" id="UP000639643"/>
    </source>
</evidence>
<feature type="signal peptide" evidence="1">
    <location>
        <begin position="1"/>
        <end position="18"/>
    </location>
</feature>
<protein>
    <submittedName>
        <fullName evidence="2">Uncharacterized protein</fullName>
    </submittedName>
</protein>
<organism evidence="2 3">
    <name type="scientific">Colletotrichum musicola</name>
    <dbReference type="NCBI Taxonomy" id="2175873"/>
    <lineage>
        <taxon>Eukaryota</taxon>
        <taxon>Fungi</taxon>
        <taxon>Dikarya</taxon>
        <taxon>Ascomycota</taxon>
        <taxon>Pezizomycotina</taxon>
        <taxon>Sordariomycetes</taxon>
        <taxon>Hypocreomycetidae</taxon>
        <taxon>Glomerellales</taxon>
        <taxon>Glomerellaceae</taxon>
        <taxon>Colletotrichum</taxon>
        <taxon>Colletotrichum orchidearum species complex</taxon>
    </lineage>
</organism>
<keyword evidence="3" id="KW-1185">Reference proteome</keyword>
<evidence type="ECO:0000256" key="1">
    <source>
        <dbReference type="SAM" id="SignalP"/>
    </source>
</evidence>
<comment type="caution">
    <text evidence="2">The sequence shown here is derived from an EMBL/GenBank/DDBJ whole genome shotgun (WGS) entry which is preliminary data.</text>
</comment>
<evidence type="ECO:0000313" key="2">
    <source>
        <dbReference type="EMBL" id="KAF6837241.1"/>
    </source>
</evidence>
<dbReference type="Proteomes" id="UP000639643">
    <property type="component" value="Unassembled WGS sequence"/>
</dbReference>